<feature type="non-terminal residue" evidence="3">
    <location>
        <position position="130"/>
    </location>
</feature>
<name>X1K4J7_9ZZZZ</name>
<feature type="non-terminal residue" evidence="3">
    <location>
        <position position="1"/>
    </location>
</feature>
<sequence>GQTYYWKVNEVNVAGPDPCMWEGDVWSFTVGDHFVVDDMEAYTGRLSILTVWRDGYAAGPVGISGSNVTVSTESDSNDPRLAYDGPPWPVRGSEAMQFAYDNDGSITIYVPGWTPYPYSVDPNYYSEIEA</sequence>
<organism evidence="3">
    <name type="scientific">marine sediment metagenome</name>
    <dbReference type="NCBI Taxonomy" id="412755"/>
    <lineage>
        <taxon>unclassified sequences</taxon>
        <taxon>metagenomes</taxon>
        <taxon>ecological metagenomes</taxon>
    </lineage>
</organism>
<dbReference type="EMBL" id="BARU01046378">
    <property type="protein sequence ID" value="GAI01483.1"/>
    <property type="molecule type" value="Genomic_DNA"/>
</dbReference>
<protein>
    <submittedName>
        <fullName evidence="3">Uncharacterized protein</fullName>
    </submittedName>
</protein>
<accession>X1K4J7</accession>
<proteinExistence type="predicted"/>
<comment type="caution">
    <text evidence="3">The sequence shown here is derived from an EMBL/GenBank/DDBJ whole genome shotgun (WGS) entry which is preliminary data.</text>
</comment>
<evidence type="ECO:0000313" key="3">
    <source>
        <dbReference type="EMBL" id="GAI01483.1"/>
    </source>
</evidence>
<dbReference type="AlphaFoldDB" id="X1K4J7"/>
<reference evidence="3" key="1">
    <citation type="journal article" date="2014" name="Front. Microbiol.">
        <title>High frequency of phylogenetically diverse reductive dehalogenase-homologous genes in deep subseafloor sedimentary metagenomes.</title>
        <authorList>
            <person name="Kawai M."/>
            <person name="Futagami T."/>
            <person name="Toyoda A."/>
            <person name="Takaki Y."/>
            <person name="Nishi S."/>
            <person name="Hori S."/>
            <person name="Arai W."/>
            <person name="Tsubouchi T."/>
            <person name="Morono Y."/>
            <person name="Uchiyama I."/>
            <person name="Ito T."/>
            <person name="Fujiyama A."/>
            <person name="Inagaki F."/>
            <person name="Takami H."/>
        </authorList>
    </citation>
    <scope>NUCLEOTIDE SEQUENCE</scope>
    <source>
        <strain evidence="3">Expedition CK06-06</strain>
    </source>
</reference>
<dbReference type="EMBL" id="BARU01046374">
    <property type="protein sequence ID" value="GAI01464.1"/>
    <property type="molecule type" value="Genomic_DNA"/>
</dbReference>
<feature type="region of interest" description="Disordered" evidence="1">
    <location>
        <begin position="67"/>
        <end position="86"/>
    </location>
</feature>
<evidence type="ECO:0000313" key="2">
    <source>
        <dbReference type="EMBL" id="GAI01464.1"/>
    </source>
</evidence>
<gene>
    <name evidence="2" type="ORF">S03H2_69984</name>
    <name evidence="3" type="ORF">S03H2_69987</name>
</gene>
<evidence type="ECO:0000256" key="1">
    <source>
        <dbReference type="SAM" id="MobiDB-lite"/>
    </source>
</evidence>